<protein>
    <submittedName>
        <fullName evidence="2">Uncharacterized protein</fullName>
    </submittedName>
</protein>
<evidence type="ECO:0000313" key="3">
    <source>
        <dbReference type="Proteomes" id="UP000343335"/>
    </source>
</evidence>
<proteinExistence type="predicted"/>
<evidence type="ECO:0000256" key="1">
    <source>
        <dbReference type="SAM" id="MobiDB-lite"/>
    </source>
</evidence>
<dbReference type="AlphaFoldDB" id="A0A5E4W4J9"/>
<feature type="region of interest" description="Disordered" evidence="1">
    <location>
        <begin position="507"/>
        <end position="552"/>
    </location>
</feature>
<reference evidence="2 3" key="1">
    <citation type="submission" date="2019-08" db="EMBL/GenBank/DDBJ databases">
        <authorList>
            <person name="Peeters C."/>
        </authorList>
    </citation>
    <scope>NUCLEOTIDE SEQUENCE [LARGE SCALE GENOMIC DNA]</scope>
    <source>
        <strain evidence="2 3">LMG 31010</strain>
    </source>
</reference>
<accession>A0A5E4W4J9</accession>
<dbReference type="RefSeq" id="WP_150665014.1">
    <property type="nucleotide sequence ID" value="NZ_CABPSA010000005.1"/>
</dbReference>
<organism evidence="2 3">
    <name type="scientific">Pandoraea commovens</name>
    <dbReference type="NCBI Taxonomy" id="2508289"/>
    <lineage>
        <taxon>Bacteria</taxon>
        <taxon>Pseudomonadati</taxon>
        <taxon>Pseudomonadota</taxon>
        <taxon>Betaproteobacteria</taxon>
        <taxon>Burkholderiales</taxon>
        <taxon>Burkholderiaceae</taxon>
        <taxon>Pandoraea</taxon>
    </lineage>
</organism>
<dbReference type="Proteomes" id="UP000343335">
    <property type="component" value="Unassembled WGS sequence"/>
</dbReference>
<gene>
    <name evidence="2" type="ORF">PCO31010_03100</name>
</gene>
<feature type="compositionally biased region" description="Polar residues" evidence="1">
    <location>
        <begin position="514"/>
        <end position="530"/>
    </location>
</feature>
<evidence type="ECO:0000313" key="2">
    <source>
        <dbReference type="EMBL" id="VVE19867.1"/>
    </source>
</evidence>
<feature type="region of interest" description="Disordered" evidence="1">
    <location>
        <begin position="1"/>
        <end position="28"/>
    </location>
</feature>
<name>A0A5E4W4J9_9BURK</name>
<dbReference type="EMBL" id="CABPSA010000005">
    <property type="protein sequence ID" value="VVE19867.1"/>
    <property type="molecule type" value="Genomic_DNA"/>
</dbReference>
<sequence length="794" mass="83636">MTTLAMSNVPLVNPGLGTTGSESNPAGVKTATTAGGLPCPEEVTLKGVLTAPSSRVGGADIESELGLGALTSPSAEHLAGSLSACFAARQPALSESLMGAWKDSLTEAIALSEAVEQSDVVPLEQQRRLVGTMYQMQGGGADTASRLNFQKNIDNICEISAAMFEISECTDVPQSDSTWRDRAEEIAERLETLVNAASDTPDPDYVQSLKAALGTQAAVLSRVVPDETVFTGNESARVVDMLSALESSVSRWPAPLVDQEIVVALLRNKSAASALAMGANMDRDGAFLSDVLSNEVALSCLAAKSLDSNRPLSESEHLAALNTISRGQALLSTALILQDMSVSIVDGEVQVGAKTGISLPAYMLATFQRLDDTGIENLKQFMIALTSTRENWRMLRLSAMHSHKVASTISVANLRREASYAFRKELANAVGMIVGGIAGFVPMGWRAAQAMKGGALQGVKSGLGNMFNKLASSLRSAKAKQPEAGAGSVGAAQTAIKSVLGAAKKTKDAATQTESGTSEPNAAQAGQTAVKTIADSSRPKTDTSAIPGDQADVGTQATLDAAQDAVGGRTTYKVYEGDNGNTHIEVMMEIPIDVNQPFAVGSPPPPPPPPEPVGLNLGPTLAERRSPDFKADIAKGHWKWDGVSPPPLATQLTSRMKAMGIPLPISPAANGVGSGGEVTDKIIDRNGKGRPDSQKAAAPNNTWRSTQFMFDVANAIGRLIQGSIGIYEAFMGREQRESHADFTLQQSLAQQAQMTQERMREQQSNDGDTFTRVLSMVDQMQGNASRTTQQVWAK</sequence>